<keyword evidence="2" id="KW-0489">Methyltransferase</keyword>
<evidence type="ECO:0000313" key="3">
    <source>
        <dbReference type="Proteomes" id="UP000036356"/>
    </source>
</evidence>
<dbReference type="InterPro" id="IPR029063">
    <property type="entry name" value="SAM-dependent_MTases_sf"/>
</dbReference>
<evidence type="ECO:0000313" key="2">
    <source>
        <dbReference type="EMBL" id="KLU64205.1"/>
    </source>
</evidence>
<evidence type="ECO:0000259" key="1">
    <source>
        <dbReference type="Pfam" id="PF13847"/>
    </source>
</evidence>
<name>A0A0J1FL47_9FIRM</name>
<feature type="domain" description="Methyltransferase" evidence="1">
    <location>
        <begin position="43"/>
        <end position="162"/>
    </location>
</feature>
<gene>
    <name evidence="2" type="primary">rebM</name>
    <name evidence="2" type="ORF">DEAC_c38380</name>
</gene>
<dbReference type="PATRIC" id="fig|476652.3.peg.4062"/>
<comment type="caution">
    <text evidence="2">The sequence shown here is derived from an EMBL/GenBank/DDBJ whole genome shotgun (WGS) entry which is preliminary data.</text>
</comment>
<dbReference type="EC" id="2.1.1.164" evidence="2"/>
<accession>A0A0J1FL47</accession>
<reference evidence="2 3" key="1">
    <citation type="submission" date="2015-06" db="EMBL/GenBank/DDBJ databases">
        <title>Draft genome of the moderately acidophilic sulfate reducer Candidatus Desulfosporosinus acididurans strain M1.</title>
        <authorList>
            <person name="Poehlein A."/>
            <person name="Petzsch P."/>
            <person name="Johnson B.D."/>
            <person name="Schloemann M."/>
            <person name="Daniel R."/>
            <person name="Muehling M."/>
        </authorList>
    </citation>
    <scope>NUCLEOTIDE SEQUENCE [LARGE SCALE GENOMIC DNA]</scope>
    <source>
        <strain evidence="2 3">M1</strain>
    </source>
</reference>
<proteinExistence type="predicted"/>
<dbReference type="AlphaFoldDB" id="A0A0J1FL47"/>
<keyword evidence="2" id="KW-0808">Transferase</keyword>
<dbReference type="CDD" id="cd02440">
    <property type="entry name" value="AdoMet_MTases"/>
    <property type="match status" value="1"/>
</dbReference>
<dbReference type="GO" id="GO:0102082">
    <property type="term" value="F:demethylrebeccamycin--D-glucose O-methyltransferase activity"/>
    <property type="evidence" value="ECO:0007669"/>
    <property type="project" value="UniProtKB-EC"/>
</dbReference>
<dbReference type="Gene3D" id="3.40.50.150">
    <property type="entry name" value="Vaccinia Virus protein VP39"/>
    <property type="match status" value="1"/>
</dbReference>
<dbReference type="PANTHER" id="PTHR44068">
    <property type="entry name" value="ZGC:194242"/>
    <property type="match status" value="1"/>
</dbReference>
<keyword evidence="3" id="KW-1185">Reference proteome</keyword>
<dbReference type="PANTHER" id="PTHR44068:SF11">
    <property type="entry name" value="GERANYL DIPHOSPHATE 2-C-METHYLTRANSFERASE"/>
    <property type="match status" value="1"/>
</dbReference>
<organism evidence="2 3">
    <name type="scientific">Desulfosporosinus acididurans</name>
    <dbReference type="NCBI Taxonomy" id="476652"/>
    <lineage>
        <taxon>Bacteria</taxon>
        <taxon>Bacillati</taxon>
        <taxon>Bacillota</taxon>
        <taxon>Clostridia</taxon>
        <taxon>Eubacteriales</taxon>
        <taxon>Desulfitobacteriaceae</taxon>
        <taxon>Desulfosporosinus</taxon>
    </lineage>
</organism>
<dbReference type="EMBL" id="LDZY01000016">
    <property type="protein sequence ID" value="KLU64205.1"/>
    <property type="molecule type" value="Genomic_DNA"/>
</dbReference>
<dbReference type="GO" id="GO:0032259">
    <property type="term" value="P:methylation"/>
    <property type="evidence" value="ECO:0007669"/>
    <property type="project" value="UniProtKB-KW"/>
</dbReference>
<dbReference type="STRING" id="476652.DEAC_c38380"/>
<sequence length="281" mass="32063">MGSSKRVEEMNYFELIAWLGIGSSHPGGFPATRQNLLSLQLKAEDYVLDAGCGSGLTACHTAKIVGCKIVGIDVNPIMIEKAKKRAEKEGVSHLVTFEIADVYHLPYQDNSFDVIMAESITVFLKKAEVYQELYRVLKPHGRVADLEMILIKELPLPIRKQMEDCFGSSTNPLLYEEWINTLADAGFEEVCIENPQPMRSNSNTILSELKKDWLLLKDLPLKIKNQPGLYKRLQRNANFMKKNLYYFGFGLITGRKPEPKPKPSLKEGIRQWFLRLFHKRC</sequence>
<protein>
    <submittedName>
        <fullName evidence="2">Demethylrebeccamycin-D-glucose O-methyltransferase</fullName>
        <ecNumber evidence="2">2.1.1.164</ecNumber>
    </submittedName>
</protein>
<dbReference type="InterPro" id="IPR025714">
    <property type="entry name" value="Methyltranfer_dom"/>
</dbReference>
<dbReference type="Pfam" id="PF13847">
    <property type="entry name" value="Methyltransf_31"/>
    <property type="match status" value="1"/>
</dbReference>
<dbReference type="InterPro" id="IPR050447">
    <property type="entry name" value="Erg6_SMT_methyltransf"/>
</dbReference>
<dbReference type="SUPFAM" id="SSF53335">
    <property type="entry name" value="S-adenosyl-L-methionine-dependent methyltransferases"/>
    <property type="match status" value="1"/>
</dbReference>
<dbReference type="Proteomes" id="UP000036356">
    <property type="component" value="Unassembled WGS sequence"/>
</dbReference>